<dbReference type="Pfam" id="PF00147">
    <property type="entry name" value="Fibrinogen_C"/>
    <property type="match status" value="1"/>
</dbReference>
<dbReference type="Proteomes" id="UP000499080">
    <property type="component" value="Unassembled WGS sequence"/>
</dbReference>
<evidence type="ECO:0000259" key="1">
    <source>
        <dbReference type="PROSITE" id="PS51406"/>
    </source>
</evidence>
<dbReference type="CDD" id="cd00087">
    <property type="entry name" value="FReD"/>
    <property type="match status" value="1"/>
</dbReference>
<dbReference type="InterPro" id="IPR050373">
    <property type="entry name" value="Fibrinogen_C-term_domain"/>
</dbReference>
<dbReference type="GO" id="GO:0005615">
    <property type="term" value="C:extracellular space"/>
    <property type="evidence" value="ECO:0007669"/>
    <property type="project" value="TreeGrafter"/>
</dbReference>
<dbReference type="EMBL" id="BGPR01004756">
    <property type="protein sequence ID" value="GBN03010.1"/>
    <property type="molecule type" value="Genomic_DNA"/>
</dbReference>
<protein>
    <submittedName>
        <fullName evidence="2">Techylectin-5A</fullName>
    </submittedName>
</protein>
<dbReference type="InterPro" id="IPR002181">
    <property type="entry name" value="Fibrinogen_a/b/g_C_dom"/>
</dbReference>
<name>A0A4Y2KM58_ARAVE</name>
<organism evidence="2 3">
    <name type="scientific">Araneus ventricosus</name>
    <name type="common">Orbweaver spider</name>
    <name type="synonym">Epeira ventricosa</name>
    <dbReference type="NCBI Taxonomy" id="182803"/>
    <lineage>
        <taxon>Eukaryota</taxon>
        <taxon>Metazoa</taxon>
        <taxon>Ecdysozoa</taxon>
        <taxon>Arthropoda</taxon>
        <taxon>Chelicerata</taxon>
        <taxon>Arachnida</taxon>
        <taxon>Araneae</taxon>
        <taxon>Araneomorphae</taxon>
        <taxon>Entelegynae</taxon>
        <taxon>Araneoidea</taxon>
        <taxon>Araneidae</taxon>
        <taxon>Araneus</taxon>
    </lineage>
</organism>
<comment type="caution">
    <text evidence="2">The sequence shown here is derived from an EMBL/GenBank/DDBJ whole genome shotgun (WGS) entry which is preliminary data.</text>
</comment>
<evidence type="ECO:0000313" key="2">
    <source>
        <dbReference type="EMBL" id="GBN03010.1"/>
    </source>
</evidence>
<dbReference type="InterPro" id="IPR014716">
    <property type="entry name" value="Fibrinogen_a/b/g_C_1"/>
</dbReference>
<accession>A0A4Y2KM58</accession>
<dbReference type="NCBIfam" id="NF040941">
    <property type="entry name" value="GGGWT_bact"/>
    <property type="match status" value="1"/>
</dbReference>
<dbReference type="SMART" id="SM00186">
    <property type="entry name" value="FBG"/>
    <property type="match status" value="1"/>
</dbReference>
<dbReference type="OrthoDB" id="10072423at2759"/>
<dbReference type="PANTHER" id="PTHR19143">
    <property type="entry name" value="FIBRINOGEN/TENASCIN/ANGIOPOEITIN"/>
    <property type="match status" value="1"/>
</dbReference>
<proteinExistence type="predicted"/>
<dbReference type="SUPFAM" id="SSF56496">
    <property type="entry name" value="Fibrinogen C-terminal domain-like"/>
    <property type="match status" value="1"/>
</dbReference>
<dbReference type="InterPro" id="IPR036056">
    <property type="entry name" value="Fibrinogen-like_C"/>
</dbReference>
<reference evidence="2 3" key="1">
    <citation type="journal article" date="2019" name="Sci. Rep.">
        <title>Orb-weaving spider Araneus ventricosus genome elucidates the spidroin gene catalogue.</title>
        <authorList>
            <person name="Kono N."/>
            <person name="Nakamura H."/>
            <person name="Ohtoshi R."/>
            <person name="Moran D.A.P."/>
            <person name="Shinohara A."/>
            <person name="Yoshida Y."/>
            <person name="Fujiwara M."/>
            <person name="Mori M."/>
            <person name="Tomita M."/>
            <person name="Arakawa K."/>
        </authorList>
    </citation>
    <scope>NUCLEOTIDE SEQUENCE [LARGE SCALE GENOMIC DNA]</scope>
</reference>
<gene>
    <name evidence="2" type="primary">TL5A_47</name>
    <name evidence="2" type="ORF">AVEN_17123_1</name>
</gene>
<feature type="non-terminal residue" evidence="2">
    <location>
        <position position="1"/>
    </location>
</feature>
<sequence length="298" mass="34830">PHEKTYHPMDCEEVLHSCQNHSMIVPTVPQEKTYHPMDCEEVLHNGHNQSGVYAIWPRNRLTDGKYLEVYCDMETDDGGWTVIQRRGNFNRSRLFFYQDWSTYKNGFGDIEEDFWLGNDNIFALTNQREYSIRFDLKTMEGEKRYALYDIFWIDDEDRKYTLHIQNYSGDAGNSMTREHANQKFSTKDQDNDASENNCSLVFKGGWWYGNCSHANLNDSRRTTEGSSRAITSSNDQYLRVIARRNSTATPLPLHPRLFLLWLENYQPEQCTEGCKKEVSILGDRYWASRLPPATRGSV</sequence>
<dbReference type="Gene3D" id="3.90.215.10">
    <property type="entry name" value="Gamma Fibrinogen, chain A, domain 1"/>
    <property type="match status" value="1"/>
</dbReference>
<dbReference type="PROSITE" id="PS51406">
    <property type="entry name" value="FIBRINOGEN_C_2"/>
    <property type="match status" value="1"/>
</dbReference>
<feature type="domain" description="Fibrinogen C-terminal" evidence="1">
    <location>
        <begin position="30"/>
        <end position="217"/>
    </location>
</feature>
<dbReference type="AlphaFoldDB" id="A0A4Y2KM58"/>
<keyword evidence="3" id="KW-1185">Reference proteome</keyword>
<dbReference type="PANTHER" id="PTHR19143:SF458">
    <property type="entry name" value="FIBRINOGEN C-TERMINAL DOMAIN-CONTAINING PROTEIN-RELATED"/>
    <property type="match status" value="1"/>
</dbReference>
<evidence type="ECO:0000313" key="3">
    <source>
        <dbReference type="Proteomes" id="UP000499080"/>
    </source>
</evidence>